<dbReference type="OrthoDB" id="9808142at2"/>
<dbReference type="NCBIfam" id="TIGR00014">
    <property type="entry name" value="arsC"/>
    <property type="match status" value="1"/>
</dbReference>
<evidence type="ECO:0000313" key="4">
    <source>
        <dbReference type="EMBL" id="TDG36024.1"/>
    </source>
</evidence>
<evidence type="ECO:0000313" key="5">
    <source>
        <dbReference type="Proteomes" id="UP000295668"/>
    </source>
</evidence>
<dbReference type="PANTHER" id="PTHR30041:SF4">
    <property type="entry name" value="ARSENATE REDUCTASE"/>
    <property type="match status" value="1"/>
</dbReference>
<dbReference type="EC" id="1.20.4.1" evidence="4"/>
<dbReference type="InterPro" id="IPR036249">
    <property type="entry name" value="Thioredoxin-like_sf"/>
</dbReference>
<dbReference type="RefSeq" id="WP_133262587.1">
    <property type="nucleotide sequence ID" value="NZ_SJCY01000006.1"/>
</dbReference>
<evidence type="ECO:0000256" key="2">
    <source>
        <dbReference type="ARBA" id="ARBA00023002"/>
    </source>
</evidence>
<gene>
    <name evidence="4" type="primary">arsC</name>
    <name evidence="4" type="ORF">EZJ43_10085</name>
</gene>
<accession>A0A4R5MK47</accession>
<sequence length="114" mass="13302">MIQIFHNNRCSKSRCAVVELEKSGQPFEVINYLETPPTETELIAILKKLNFKPVDLIRKTEKVYIEKYKNKSLSDNEWIEVMITNPILIERPIVIDGDKAIIARPTERMNEILM</sequence>
<dbReference type="PANTHER" id="PTHR30041">
    <property type="entry name" value="ARSENATE REDUCTASE"/>
    <property type="match status" value="1"/>
</dbReference>
<dbReference type="EMBL" id="SJCY01000006">
    <property type="protein sequence ID" value="TDG36024.1"/>
    <property type="molecule type" value="Genomic_DNA"/>
</dbReference>
<reference evidence="4 5" key="1">
    <citation type="submission" date="2019-02" db="EMBL/GenBank/DDBJ databases">
        <title>Pedobacter sp. nov., a novel speices isolated from soil of pinguins habitat in Antarcitica.</title>
        <authorList>
            <person name="He R.-H."/>
        </authorList>
    </citation>
    <scope>NUCLEOTIDE SEQUENCE [LARGE SCALE GENOMIC DNA]</scope>
    <source>
        <strain evidence="4 5">E01020</strain>
    </source>
</reference>
<dbReference type="AlphaFoldDB" id="A0A4R5MK47"/>
<keyword evidence="5" id="KW-1185">Reference proteome</keyword>
<dbReference type="PROSITE" id="PS51353">
    <property type="entry name" value="ARSC"/>
    <property type="match status" value="1"/>
</dbReference>
<dbReference type="InterPro" id="IPR006659">
    <property type="entry name" value="Arsenate_reductase"/>
</dbReference>
<dbReference type="Proteomes" id="UP000295668">
    <property type="component" value="Unassembled WGS sequence"/>
</dbReference>
<evidence type="ECO:0000256" key="1">
    <source>
        <dbReference type="ARBA" id="ARBA00007198"/>
    </source>
</evidence>
<comment type="caution">
    <text evidence="4">The sequence shown here is derived from an EMBL/GenBank/DDBJ whole genome shotgun (WGS) entry which is preliminary data.</text>
</comment>
<organism evidence="4 5">
    <name type="scientific">Pedobacter changchengzhani</name>
    <dbReference type="NCBI Taxonomy" id="2529274"/>
    <lineage>
        <taxon>Bacteria</taxon>
        <taxon>Pseudomonadati</taxon>
        <taxon>Bacteroidota</taxon>
        <taxon>Sphingobacteriia</taxon>
        <taxon>Sphingobacteriales</taxon>
        <taxon>Sphingobacteriaceae</taxon>
        <taxon>Pedobacter</taxon>
    </lineage>
</organism>
<protein>
    <submittedName>
        <fullName evidence="4">Arsenate reductase (Glutaredoxin)</fullName>
        <ecNumber evidence="4">1.20.4.1</ecNumber>
    </submittedName>
</protein>
<keyword evidence="2 4" id="KW-0560">Oxidoreductase</keyword>
<dbReference type="InterPro" id="IPR006660">
    <property type="entry name" value="Arsenate_reductase-like"/>
</dbReference>
<proteinExistence type="inferred from homology"/>
<dbReference type="Pfam" id="PF03960">
    <property type="entry name" value="ArsC"/>
    <property type="match status" value="1"/>
</dbReference>
<dbReference type="SUPFAM" id="SSF52833">
    <property type="entry name" value="Thioredoxin-like"/>
    <property type="match status" value="1"/>
</dbReference>
<evidence type="ECO:0000256" key="3">
    <source>
        <dbReference type="PROSITE-ProRule" id="PRU01282"/>
    </source>
</evidence>
<dbReference type="Gene3D" id="3.40.30.10">
    <property type="entry name" value="Glutaredoxin"/>
    <property type="match status" value="1"/>
</dbReference>
<comment type="similarity">
    <text evidence="1 3">Belongs to the ArsC family.</text>
</comment>
<name>A0A4R5MK47_9SPHI</name>
<dbReference type="GO" id="GO:0008794">
    <property type="term" value="F:arsenate reductase (glutaredoxin) activity"/>
    <property type="evidence" value="ECO:0007669"/>
    <property type="project" value="UniProtKB-EC"/>
</dbReference>
<dbReference type="CDD" id="cd03034">
    <property type="entry name" value="ArsC_ArsC"/>
    <property type="match status" value="1"/>
</dbReference>